<sequence length="86" mass="9626">MENDRGCTLEGEVLSNALSHMPRTTAPEITHDRFSGSTDEQVASLPHVNNAKQSLEPQSVKIETSIFITGDIHEQLRYILCILRFS</sequence>
<evidence type="ECO:0000313" key="2">
    <source>
        <dbReference type="Proteomes" id="UP001196413"/>
    </source>
</evidence>
<comment type="caution">
    <text evidence="1">The sequence shown here is derived from an EMBL/GenBank/DDBJ whole genome shotgun (WGS) entry which is preliminary data.</text>
</comment>
<proteinExistence type="predicted"/>
<protein>
    <submittedName>
        <fullName evidence="1">Uncharacterized protein</fullName>
    </submittedName>
</protein>
<organism evidence="1 2">
    <name type="scientific">Parelaphostrongylus tenuis</name>
    <name type="common">Meningeal worm</name>
    <dbReference type="NCBI Taxonomy" id="148309"/>
    <lineage>
        <taxon>Eukaryota</taxon>
        <taxon>Metazoa</taxon>
        <taxon>Ecdysozoa</taxon>
        <taxon>Nematoda</taxon>
        <taxon>Chromadorea</taxon>
        <taxon>Rhabditida</taxon>
        <taxon>Rhabditina</taxon>
        <taxon>Rhabditomorpha</taxon>
        <taxon>Strongyloidea</taxon>
        <taxon>Metastrongylidae</taxon>
        <taxon>Parelaphostrongylus</taxon>
    </lineage>
</organism>
<dbReference type="EMBL" id="JAHQIW010002185">
    <property type="protein sequence ID" value="KAJ1354744.1"/>
    <property type="molecule type" value="Genomic_DNA"/>
</dbReference>
<dbReference type="Proteomes" id="UP001196413">
    <property type="component" value="Unassembled WGS sequence"/>
</dbReference>
<evidence type="ECO:0000313" key="1">
    <source>
        <dbReference type="EMBL" id="KAJ1354744.1"/>
    </source>
</evidence>
<keyword evidence="2" id="KW-1185">Reference proteome</keyword>
<name>A0AAD5QMA4_PARTN</name>
<dbReference type="AlphaFoldDB" id="A0AAD5QMA4"/>
<gene>
    <name evidence="1" type="ORF">KIN20_011758</name>
</gene>
<accession>A0AAD5QMA4</accession>
<reference evidence="1" key="1">
    <citation type="submission" date="2021-06" db="EMBL/GenBank/DDBJ databases">
        <title>Parelaphostrongylus tenuis whole genome reference sequence.</title>
        <authorList>
            <person name="Garwood T.J."/>
            <person name="Larsen P.A."/>
            <person name="Fountain-Jones N.M."/>
            <person name="Garbe J.R."/>
            <person name="Macchietto M.G."/>
            <person name="Kania S.A."/>
            <person name="Gerhold R.W."/>
            <person name="Richards J.E."/>
            <person name="Wolf T.M."/>
        </authorList>
    </citation>
    <scope>NUCLEOTIDE SEQUENCE</scope>
    <source>
        <strain evidence="1">MNPRO001-30</strain>
        <tissue evidence="1">Meninges</tissue>
    </source>
</reference>